<comment type="caution">
    <text evidence="2">The sequence shown here is derived from an EMBL/GenBank/DDBJ whole genome shotgun (WGS) entry which is preliminary data.</text>
</comment>
<protein>
    <submittedName>
        <fullName evidence="2">Uncharacterized protein</fullName>
    </submittedName>
</protein>
<feature type="region of interest" description="Disordered" evidence="1">
    <location>
        <begin position="1"/>
        <end position="25"/>
    </location>
</feature>
<dbReference type="Proteomes" id="UP001152562">
    <property type="component" value="Unassembled WGS sequence"/>
</dbReference>
<proteinExistence type="predicted"/>
<accession>A0A9P0TIL9</accession>
<keyword evidence="3" id="KW-1185">Reference proteome</keyword>
<evidence type="ECO:0000256" key="1">
    <source>
        <dbReference type="SAM" id="MobiDB-lite"/>
    </source>
</evidence>
<dbReference type="EMBL" id="CALOZG010000010">
    <property type="protein sequence ID" value="CAH4029933.1"/>
    <property type="molecule type" value="Genomic_DNA"/>
</dbReference>
<name>A0A9P0TIL9_PIEBR</name>
<gene>
    <name evidence="2" type="ORF">PIBRA_LOCUS6627</name>
</gene>
<evidence type="ECO:0000313" key="3">
    <source>
        <dbReference type="Proteomes" id="UP001152562"/>
    </source>
</evidence>
<dbReference type="AlphaFoldDB" id="A0A9P0TIL9"/>
<sequence length="106" mass="11713">MWRWGVGRAGAAGRGRGRAEPGRRSAVRTIRLTSPYRALVPAACSLRARDPNASHVRVHSHLGRVLCSAYFDIPSDANTVREHYLSERVVQRAEGGAKSRLRLPAR</sequence>
<organism evidence="2 3">
    <name type="scientific">Pieris brassicae</name>
    <name type="common">White butterfly</name>
    <name type="synonym">Large white butterfly</name>
    <dbReference type="NCBI Taxonomy" id="7116"/>
    <lineage>
        <taxon>Eukaryota</taxon>
        <taxon>Metazoa</taxon>
        <taxon>Ecdysozoa</taxon>
        <taxon>Arthropoda</taxon>
        <taxon>Hexapoda</taxon>
        <taxon>Insecta</taxon>
        <taxon>Pterygota</taxon>
        <taxon>Neoptera</taxon>
        <taxon>Endopterygota</taxon>
        <taxon>Lepidoptera</taxon>
        <taxon>Glossata</taxon>
        <taxon>Ditrysia</taxon>
        <taxon>Papilionoidea</taxon>
        <taxon>Pieridae</taxon>
        <taxon>Pierinae</taxon>
        <taxon>Pieris</taxon>
    </lineage>
</organism>
<evidence type="ECO:0000313" key="2">
    <source>
        <dbReference type="EMBL" id="CAH4029933.1"/>
    </source>
</evidence>
<reference evidence="2" key="1">
    <citation type="submission" date="2022-05" db="EMBL/GenBank/DDBJ databases">
        <authorList>
            <person name="Okamura Y."/>
        </authorList>
    </citation>
    <scope>NUCLEOTIDE SEQUENCE</scope>
</reference>